<dbReference type="Gene3D" id="3.40.630.30">
    <property type="match status" value="1"/>
</dbReference>
<dbReference type="PANTHER" id="PTHR43441:SF2">
    <property type="entry name" value="FAMILY ACETYLTRANSFERASE, PUTATIVE (AFU_ORTHOLOGUE AFUA_7G00850)-RELATED"/>
    <property type="match status" value="1"/>
</dbReference>
<dbReference type="EMBL" id="JAFMPP010000004">
    <property type="protein sequence ID" value="MBO0662344.1"/>
    <property type="molecule type" value="Genomic_DNA"/>
</dbReference>
<dbReference type="FunFam" id="3.40.630.30:FF:000047">
    <property type="entry name" value="Acetyltransferase, GNAT family"/>
    <property type="match status" value="1"/>
</dbReference>
<dbReference type="InterPro" id="IPR051908">
    <property type="entry name" value="Ribosomal_N-acetyltransferase"/>
</dbReference>
<dbReference type="RefSeq" id="WP_207257167.1">
    <property type="nucleotide sequence ID" value="NZ_JAFMPP010000004.1"/>
</dbReference>
<dbReference type="PROSITE" id="PS51186">
    <property type="entry name" value="GNAT"/>
    <property type="match status" value="1"/>
</dbReference>
<reference evidence="2" key="1">
    <citation type="submission" date="2021-03" db="EMBL/GenBank/DDBJ databases">
        <title>Whole genome sequence of Jiella sp. CQZ9-1.</title>
        <authorList>
            <person name="Tuo L."/>
        </authorList>
    </citation>
    <scope>NUCLEOTIDE SEQUENCE</scope>
    <source>
        <strain evidence="2">CQZ9-1</strain>
    </source>
</reference>
<dbReference type="InterPro" id="IPR016181">
    <property type="entry name" value="Acyl_CoA_acyltransferase"/>
</dbReference>
<dbReference type="AlphaFoldDB" id="A0A939JVD5"/>
<comment type="caution">
    <text evidence="2">The sequence shown here is derived from an EMBL/GenBank/DDBJ whole genome shotgun (WGS) entry which is preliminary data.</text>
</comment>
<dbReference type="GO" id="GO:1990189">
    <property type="term" value="F:protein N-terminal-serine acetyltransferase activity"/>
    <property type="evidence" value="ECO:0007669"/>
    <property type="project" value="TreeGrafter"/>
</dbReference>
<evidence type="ECO:0000313" key="3">
    <source>
        <dbReference type="Proteomes" id="UP000664122"/>
    </source>
</evidence>
<keyword evidence="3" id="KW-1185">Reference proteome</keyword>
<dbReference type="Pfam" id="PF13302">
    <property type="entry name" value="Acetyltransf_3"/>
    <property type="match status" value="1"/>
</dbReference>
<proteinExistence type="predicted"/>
<feature type="domain" description="N-acetyltransferase" evidence="1">
    <location>
        <begin position="23"/>
        <end position="179"/>
    </location>
</feature>
<gene>
    <name evidence="2" type="ORF">J1C48_07140</name>
</gene>
<dbReference type="SUPFAM" id="SSF55729">
    <property type="entry name" value="Acyl-CoA N-acyltransferases (Nat)"/>
    <property type="match status" value="1"/>
</dbReference>
<accession>A0A939JVD5</accession>
<dbReference type="Proteomes" id="UP000664122">
    <property type="component" value="Unassembled WGS sequence"/>
</dbReference>
<evidence type="ECO:0000313" key="2">
    <source>
        <dbReference type="EMBL" id="MBO0662344.1"/>
    </source>
</evidence>
<dbReference type="GO" id="GO:0008999">
    <property type="term" value="F:protein-N-terminal-alanine acetyltransferase activity"/>
    <property type="evidence" value="ECO:0007669"/>
    <property type="project" value="TreeGrafter"/>
</dbReference>
<name>A0A939JVD5_9HYPH</name>
<protein>
    <submittedName>
        <fullName evidence="2">GNAT family N-acetyltransferase</fullName>
    </submittedName>
</protein>
<evidence type="ECO:0000259" key="1">
    <source>
        <dbReference type="PROSITE" id="PS51186"/>
    </source>
</evidence>
<dbReference type="PANTHER" id="PTHR43441">
    <property type="entry name" value="RIBOSOMAL-PROTEIN-SERINE ACETYLTRANSFERASE"/>
    <property type="match status" value="1"/>
</dbReference>
<organism evidence="2 3">
    <name type="scientific">Jiella flava</name>
    <dbReference type="NCBI Taxonomy" id="2816857"/>
    <lineage>
        <taxon>Bacteria</taxon>
        <taxon>Pseudomonadati</taxon>
        <taxon>Pseudomonadota</taxon>
        <taxon>Alphaproteobacteria</taxon>
        <taxon>Hyphomicrobiales</taxon>
        <taxon>Aurantimonadaceae</taxon>
        <taxon>Jiella</taxon>
    </lineage>
</organism>
<dbReference type="InterPro" id="IPR000182">
    <property type="entry name" value="GNAT_dom"/>
</dbReference>
<sequence>MAQPDFRLPGGRPERKPLEGRYARLEPLDPDRHAAELWAALAGHDDLYRYLPDMPPANEAQLRQWAETAAAPADPLFFAVVEPASGRAVGRQALMRITPEHGVVEIGSVLWGPGMARSRIATEALFLMAAYVFDDLGYRRFEWKCNERNGPSKRAAERFGFRFEGVFRQHMVVKGENRDTAWFSMLDHEWPRLKAGFEAWLAPDNFDDTGAQRSTLRFDPS</sequence>